<gene>
    <name evidence="2" type="ORF">CFSAN000522_19035</name>
</gene>
<organism evidence="2 3">
    <name type="scientific">Salmonella enterica subsp. enterica serovar Infantis str. CFSAN000522</name>
    <dbReference type="NCBI Taxonomy" id="1299258"/>
    <lineage>
        <taxon>Bacteria</taxon>
        <taxon>Pseudomonadati</taxon>
        <taxon>Pseudomonadota</taxon>
        <taxon>Gammaproteobacteria</taxon>
        <taxon>Enterobacterales</taxon>
        <taxon>Enterobacteriaceae</taxon>
        <taxon>Salmonella</taxon>
    </lineage>
</organism>
<protein>
    <submittedName>
        <fullName evidence="2">Uncharacterized protein</fullName>
    </submittedName>
</protein>
<comment type="caution">
    <text evidence="2">The sequence shown here is derived from an EMBL/GenBank/DDBJ whole genome shotgun (WGS) entry which is preliminary data.</text>
</comment>
<evidence type="ECO:0000256" key="1">
    <source>
        <dbReference type="SAM" id="MobiDB-lite"/>
    </source>
</evidence>
<sequence>MRNLWNGAQGFLQPKERCIMRKNVFDEGFSDSFIQYIIELQALDTRSTKQPLYREKLDFVFGVMSDRFLSRLRENVGELDTSALTLDRALSYYVQGGEGDELLDYIASRIHAMCELMHISPEAYGTSIYCTAVLIARGLRAEAYAMFNVAMRPLVAAYRRREAAGKKSGRPAHRHKNEAIDIAAEFRQEVPEASLYRVVQVVAGELARQYTDPPSARSIETWLKQRGYKTNRRNSPSTQKFSSKK</sequence>
<accession>A0A5Y7AKL0</accession>
<feature type="compositionally biased region" description="Polar residues" evidence="1">
    <location>
        <begin position="233"/>
        <end position="245"/>
    </location>
</feature>
<dbReference type="EMBL" id="AAJEDC010000014">
    <property type="protein sequence ID" value="ECK9503342.1"/>
    <property type="molecule type" value="Genomic_DNA"/>
</dbReference>
<reference evidence="2 3" key="1">
    <citation type="submission" date="2019-05" db="EMBL/GenBank/DDBJ databases">
        <authorList>
            <consortium name="GenomeTrakr network: Whole genome sequencing for foodborne pathogen traceback"/>
        </authorList>
    </citation>
    <scope>NUCLEOTIDE SEQUENCE [LARGE SCALE GENOMIC DNA]</scope>
    <source>
        <strain evidence="2 3">CFSAN000522</strain>
    </source>
</reference>
<dbReference type="AlphaFoldDB" id="A0A5Y7AKL0"/>
<evidence type="ECO:0000313" key="2">
    <source>
        <dbReference type="EMBL" id="ECK9503342.1"/>
    </source>
</evidence>
<dbReference type="Proteomes" id="UP000427205">
    <property type="component" value="Unassembled WGS sequence"/>
</dbReference>
<name>A0A5Y7AKL0_SALIN</name>
<feature type="region of interest" description="Disordered" evidence="1">
    <location>
        <begin position="223"/>
        <end position="245"/>
    </location>
</feature>
<proteinExistence type="predicted"/>
<evidence type="ECO:0000313" key="3">
    <source>
        <dbReference type="Proteomes" id="UP000427205"/>
    </source>
</evidence>